<evidence type="ECO:0000256" key="4">
    <source>
        <dbReference type="ARBA" id="ARBA00023186"/>
    </source>
</evidence>
<protein>
    <submittedName>
        <fullName evidence="5">ESX secretion-associated protein EspG</fullName>
    </submittedName>
</protein>
<keyword evidence="4" id="KW-0143">Chaperone</keyword>
<dbReference type="Pfam" id="PF14011">
    <property type="entry name" value="ESX-1_EspG"/>
    <property type="match status" value="1"/>
</dbReference>
<comment type="caution">
    <text evidence="5">The sequence shown here is derived from an EMBL/GenBank/DDBJ whole genome shotgun (WGS) entry which is preliminary data.</text>
</comment>
<name>A0ABU6ABA8_9PSEU</name>
<sequence length="271" mass="29527">MSERWLLPPLWFDLCWEIGGFDEYPFPISVRSHGETLEERAVLRQRTLPELHNAGLLGQNGLTQRFAEVLGQLAKPGLWIEGLWMPEGAAESPARLLSVATEQGALLLVQQPGDTETYGGDLRISVLPRTSVAAAAVQGMPPAPVGKRPRLAVPAADLAAKPSSDDFENIDHMQSAGPRKALAAEALRAFAEAEHHRDGQFTANLRDRFGRTHRSTVLKWFDAPEPDGRYGLTQAQRPGVGLEIILAGLGAPELTSALDNRVHEVRTLAQS</sequence>
<dbReference type="Proteomes" id="UP001327093">
    <property type="component" value="Unassembled WGS sequence"/>
</dbReference>
<dbReference type="RefSeq" id="WP_324266283.1">
    <property type="nucleotide sequence ID" value="NZ_JAWLNX010000009.1"/>
</dbReference>
<keyword evidence="3" id="KW-0963">Cytoplasm</keyword>
<comment type="subcellular location">
    <subcellularLocation>
        <location evidence="1">Cytoplasm</location>
    </subcellularLocation>
</comment>
<dbReference type="InterPro" id="IPR025734">
    <property type="entry name" value="EspG"/>
</dbReference>
<organism evidence="5 6">
    <name type="scientific">Saccharopolyspora mangrovi</name>
    <dbReference type="NCBI Taxonomy" id="3082379"/>
    <lineage>
        <taxon>Bacteria</taxon>
        <taxon>Bacillati</taxon>
        <taxon>Actinomycetota</taxon>
        <taxon>Actinomycetes</taxon>
        <taxon>Pseudonocardiales</taxon>
        <taxon>Pseudonocardiaceae</taxon>
        <taxon>Saccharopolyspora</taxon>
    </lineage>
</organism>
<evidence type="ECO:0000256" key="2">
    <source>
        <dbReference type="ARBA" id="ARBA00006411"/>
    </source>
</evidence>
<accession>A0ABU6ABA8</accession>
<keyword evidence="6" id="KW-1185">Reference proteome</keyword>
<evidence type="ECO:0000313" key="5">
    <source>
        <dbReference type="EMBL" id="MEB3368779.1"/>
    </source>
</evidence>
<evidence type="ECO:0000256" key="3">
    <source>
        <dbReference type="ARBA" id="ARBA00022490"/>
    </source>
</evidence>
<proteinExistence type="inferred from homology"/>
<comment type="similarity">
    <text evidence="2">Belongs to the EspG family.</text>
</comment>
<evidence type="ECO:0000256" key="1">
    <source>
        <dbReference type="ARBA" id="ARBA00004496"/>
    </source>
</evidence>
<gene>
    <name evidence="5" type="ORF">R4I43_15340</name>
</gene>
<dbReference type="EMBL" id="JAWLNX010000009">
    <property type="protein sequence ID" value="MEB3368779.1"/>
    <property type="molecule type" value="Genomic_DNA"/>
</dbReference>
<reference evidence="5 6" key="1">
    <citation type="submission" date="2023-10" db="EMBL/GenBank/DDBJ databases">
        <title>Saccharopolyspora sp. nov., isolated from mangrove soil.</title>
        <authorList>
            <person name="Lu Y."/>
            <person name="Liu W."/>
        </authorList>
    </citation>
    <scope>NUCLEOTIDE SEQUENCE [LARGE SCALE GENOMIC DNA]</scope>
    <source>
        <strain evidence="5 6">S2-29</strain>
    </source>
</reference>
<evidence type="ECO:0000313" key="6">
    <source>
        <dbReference type="Proteomes" id="UP001327093"/>
    </source>
</evidence>